<dbReference type="PANTHER" id="PTHR42659">
    <property type="entry name" value="XANTHINE DEHYDROGENASE SUBUNIT C-RELATED"/>
    <property type="match status" value="1"/>
</dbReference>
<dbReference type="InterPro" id="IPR036318">
    <property type="entry name" value="FAD-bd_PCMH-like_sf"/>
</dbReference>
<dbReference type="Pfam" id="PF03450">
    <property type="entry name" value="CO_deh_flav_C"/>
    <property type="match status" value="1"/>
</dbReference>
<dbReference type="GO" id="GO:0071949">
    <property type="term" value="F:FAD binding"/>
    <property type="evidence" value="ECO:0007669"/>
    <property type="project" value="InterPro"/>
</dbReference>
<dbReference type="InterPro" id="IPR002346">
    <property type="entry name" value="Mopterin_DH_FAD-bd"/>
</dbReference>
<evidence type="ECO:0000313" key="4">
    <source>
        <dbReference type="Proteomes" id="UP000270430"/>
    </source>
</evidence>
<evidence type="ECO:0000259" key="2">
    <source>
        <dbReference type="PROSITE" id="PS51387"/>
    </source>
</evidence>
<dbReference type="InterPro" id="IPR016167">
    <property type="entry name" value="FAD-bd_PCMH_sub1"/>
</dbReference>
<accession>A0A3M5G6V3</accession>
<dbReference type="SUPFAM" id="SSF55447">
    <property type="entry name" value="CO dehydrogenase flavoprotein C-terminal domain-like"/>
    <property type="match status" value="1"/>
</dbReference>
<dbReference type="InterPro" id="IPR051312">
    <property type="entry name" value="Diverse_Substr_Oxidored"/>
</dbReference>
<dbReference type="SUPFAM" id="SSF56176">
    <property type="entry name" value="FAD-binding/transporter-associated domain-like"/>
    <property type="match status" value="1"/>
</dbReference>
<dbReference type="InterPro" id="IPR036683">
    <property type="entry name" value="CO_DH_flav_C_dom_sf"/>
</dbReference>
<dbReference type="Gene3D" id="3.30.390.50">
    <property type="entry name" value="CO dehydrogenase flavoprotein, C-terminal domain"/>
    <property type="match status" value="1"/>
</dbReference>
<dbReference type="Pfam" id="PF00941">
    <property type="entry name" value="FAD_binding_5"/>
    <property type="match status" value="1"/>
</dbReference>
<proteinExistence type="predicted"/>
<dbReference type="AlphaFoldDB" id="A0A3M5G6V3"/>
<reference evidence="3 4" key="1">
    <citation type="submission" date="2018-08" db="EMBL/GenBank/DDBJ databases">
        <title>Recombination of ecologically and evolutionarily significant loci maintains genetic cohesion in the Pseudomonas syringae species complex.</title>
        <authorList>
            <person name="Dillon M."/>
            <person name="Thakur S."/>
            <person name="Almeida R.N.D."/>
            <person name="Weir B.S."/>
            <person name="Guttman D.S."/>
        </authorList>
    </citation>
    <scope>NUCLEOTIDE SEQUENCE [LARGE SCALE GENOMIC DNA]</scope>
    <source>
        <strain evidence="3 4">ICMP 9420</strain>
    </source>
</reference>
<feature type="domain" description="FAD-binding PCMH-type" evidence="2">
    <location>
        <begin position="30"/>
        <end position="251"/>
    </location>
</feature>
<evidence type="ECO:0000256" key="1">
    <source>
        <dbReference type="ARBA" id="ARBA00022827"/>
    </source>
</evidence>
<dbReference type="PANTHER" id="PTHR42659:SF1">
    <property type="entry name" value="OXIDOREDUCTASE"/>
    <property type="match status" value="1"/>
</dbReference>
<evidence type="ECO:0000313" key="3">
    <source>
        <dbReference type="EMBL" id="RMS82396.1"/>
    </source>
</evidence>
<dbReference type="Proteomes" id="UP000270430">
    <property type="component" value="Unassembled WGS sequence"/>
</dbReference>
<dbReference type="GO" id="GO:0016491">
    <property type="term" value="F:oxidoreductase activity"/>
    <property type="evidence" value="ECO:0007669"/>
    <property type="project" value="InterPro"/>
</dbReference>
<organism evidence="3 4">
    <name type="scientific">Pseudomonas savastanoi</name>
    <name type="common">Pseudomonas syringae pv. savastanoi</name>
    <dbReference type="NCBI Taxonomy" id="29438"/>
    <lineage>
        <taxon>Bacteria</taxon>
        <taxon>Pseudomonadati</taxon>
        <taxon>Pseudomonadota</taxon>
        <taxon>Gammaproteobacteria</taxon>
        <taxon>Pseudomonadales</taxon>
        <taxon>Pseudomonadaceae</taxon>
        <taxon>Pseudomonas</taxon>
    </lineage>
</organism>
<sequence length="360" mass="38388">MPLRCVQQYSCGGRRGLATVSQCSAEAGGERMNPFTYSKPTDITAAVNLSGPATRFIAGGTNLLDLMKENVATPEHLIDITGLPLREVSETASGGLMIGALVSNADLAYHPLIEARYPLLSKAVLAGASPQLRNMASTGGNLLQRTRCYYFYDTGVPCNKREPGSGCPAREGLNRIHAILGASDECVATHPSDMCVALAALEAVVHVEGRAGRRTIEFADFHRLPGDAPQRDNQLADDELIIAVELPAQGFASHNAYLKIRDRASYAFALISVAAAIDLDGDVVRDVRLALGGVAHKPWRDKAVEALLIGKPVTREHFAAVADAMLEDAKPLEHNGFKVRLARRAIIRALSDAATGGSAQ</sequence>
<comment type="caution">
    <text evidence="3">The sequence shown here is derived from an EMBL/GenBank/DDBJ whole genome shotgun (WGS) entry which is preliminary data.</text>
</comment>
<keyword evidence="1" id="KW-0274">FAD</keyword>
<keyword evidence="1" id="KW-0285">Flavoprotein</keyword>
<dbReference type="Gene3D" id="3.30.465.10">
    <property type="match status" value="1"/>
</dbReference>
<dbReference type="EMBL" id="RBSX01000338">
    <property type="protein sequence ID" value="RMS82396.1"/>
    <property type="molecule type" value="Genomic_DNA"/>
</dbReference>
<dbReference type="SMART" id="SM01092">
    <property type="entry name" value="CO_deh_flav_C"/>
    <property type="match status" value="1"/>
</dbReference>
<gene>
    <name evidence="3" type="ORF">ALP58_05109</name>
</gene>
<dbReference type="PROSITE" id="PS51387">
    <property type="entry name" value="FAD_PCMH"/>
    <property type="match status" value="1"/>
</dbReference>
<dbReference type="InterPro" id="IPR005107">
    <property type="entry name" value="CO_DH_flav_C"/>
</dbReference>
<dbReference type="Gene3D" id="3.30.43.10">
    <property type="entry name" value="Uridine Diphospho-n-acetylenolpyruvylglucosamine Reductase, domain 2"/>
    <property type="match status" value="1"/>
</dbReference>
<dbReference type="InterPro" id="IPR016169">
    <property type="entry name" value="FAD-bd_PCMH_sub2"/>
</dbReference>
<name>A0A3M5G6V3_PSESS</name>
<dbReference type="InterPro" id="IPR016166">
    <property type="entry name" value="FAD-bd_PCMH"/>
</dbReference>
<protein>
    <submittedName>
        <fullName evidence="3">Oxidoreductase, molybdopterin-binding subunit</fullName>
    </submittedName>
</protein>